<protein>
    <submittedName>
        <fullName evidence="2">Uncharacterized protein</fullName>
    </submittedName>
</protein>
<organism evidence="2 3">
    <name type="scientific">Candidatus Erysipelatoclostridium merdavium</name>
    <dbReference type="NCBI Taxonomy" id="2838566"/>
    <lineage>
        <taxon>Bacteria</taxon>
        <taxon>Bacillati</taxon>
        <taxon>Bacillota</taxon>
        <taxon>Erysipelotrichia</taxon>
        <taxon>Erysipelotrichales</taxon>
        <taxon>Erysipelotrichales incertae sedis</taxon>
    </lineage>
</organism>
<reference evidence="2" key="2">
    <citation type="submission" date="2021-04" db="EMBL/GenBank/DDBJ databases">
        <authorList>
            <person name="Gilroy R."/>
        </authorList>
    </citation>
    <scope>NUCLEOTIDE SEQUENCE</scope>
    <source>
        <strain evidence="2">ChiGjej1B1-14440</strain>
    </source>
</reference>
<dbReference type="Proteomes" id="UP000886724">
    <property type="component" value="Unassembled WGS sequence"/>
</dbReference>
<reference evidence="2" key="1">
    <citation type="journal article" date="2021" name="PeerJ">
        <title>Extensive microbial diversity within the chicken gut microbiome revealed by metagenomics and culture.</title>
        <authorList>
            <person name="Gilroy R."/>
            <person name="Ravi A."/>
            <person name="Getino M."/>
            <person name="Pursley I."/>
            <person name="Horton D.L."/>
            <person name="Alikhan N.F."/>
            <person name="Baker D."/>
            <person name="Gharbi K."/>
            <person name="Hall N."/>
            <person name="Watson M."/>
            <person name="Adriaenssens E.M."/>
            <person name="Foster-Nyarko E."/>
            <person name="Jarju S."/>
            <person name="Secka A."/>
            <person name="Antonio M."/>
            <person name="Oren A."/>
            <person name="Chaudhuri R.R."/>
            <person name="La Ragione R."/>
            <person name="Hildebrand F."/>
            <person name="Pallen M.J."/>
        </authorList>
    </citation>
    <scope>NUCLEOTIDE SEQUENCE</scope>
    <source>
        <strain evidence="2">ChiGjej1B1-14440</strain>
    </source>
</reference>
<proteinExistence type="predicted"/>
<keyword evidence="1" id="KW-0175">Coiled coil</keyword>
<feature type="coiled-coil region" evidence="1">
    <location>
        <begin position="184"/>
        <end position="238"/>
    </location>
</feature>
<dbReference type="EMBL" id="DXET01000006">
    <property type="protein sequence ID" value="HIX80385.1"/>
    <property type="molecule type" value="Genomic_DNA"/>
</dbReference>
<dbReference type="AlphaFoldDB" id="A0A9D1XJK1"/>
<evidence type="ECO:0000313" key="2">
    <source>
        <dbReference type="EMBL" id="HIX80385.1"/>
    </source>
</evidence>
<comment type="caution">
    <text evidence="2">The sequence shown here is derived from an EMBL/GenBank/DDBJ whole genome shotgun (WGS) entry which is preliminary data.</text>
</comment>
<accession>A0A9D1XJK1</accession>
<gene>
    <name evidence="2" type="ORF">H9980_00200</name>
</gene>
<name>A0A9D1XJK1_9FIRM</name>
<sequence>MDEDRNKKGKEDDLIRAGIAGASYETIQRYGDATKQHYVAYSGVDNETDTTLAKGLKQIAKEKINPDYKFQNVHQQAGFSAEVKDVARTNAEKIIDGDKTRKIRTDDLGRVNDPLYDTVSIDENGNIIDGTGNQMKFLGASEKDPTGAGDAARALNKLLSKKFEKYLEHDIKIDVPSDQYDKILQEANSKVEFLSKKLEFQKNTGNVEQVKKIQEKIDKLEKGELEQYKTELSELKEEYA</sequence>
<evidence type="ECO:0000256" key="1">
    <source>
        <dbReference type="SAM" id="Coils"/>
    </source>
</evidence>
<evidence type="ECO:0000313" key="3">
    <source>
        <dbReference type="Proteomes" id="UP000886724"/>
    </source>
</evidence>
<feature type="non-terminal residue" evidence="2">
    <location>
        <position position="240"/>
    </location>
</feature>